<accession>A0A0A9FEV7</accession>
<dbReference type="EMBL" id="GBRH01186336">
    <property type="protein sequence ID" value="JAE11560.1"/>
    <property type="molecule type" value="Transcribed_RNA"/>
</dbReference>
<proteinExistence type="predicted"/>
<dbReference type="AlphaFoldDB" id="A0A0A9FEV7"/>
<evidence type="ECO:0000313" key="1">
    <source>
        <dbReference type="EMBL" id="JAE11560.1"/>
    </source>
</evidence>
<protein>
    <submittedName>
        <fullName evidence="1">Uncharacterized protein</fullName>
    </submittedName>
</protein>
<name>A0A0A9FEV7_ARUDO</name>
<reference evidence="1" key="2">
    <citation type="journal article" date="2015" name="Data Brief">
        <title>Shoot transcriptome of the giant reed, Arundo donax.</title>
        <authorList>
            <person name="Barrero R.A."/>
            <person name="Guerrero F.D."/>
            <person name="Moolhuijzen P."/>
            <person name="Goolsby J.A."/>
            <person name="Tidwell J."/>
            <person name="Bellgard S.E."/>
            <person name="Bellgard M.I."/>
        </authorList>
    </citation>
    <scope>NUCLEOTIDE SEQUENCE</scope>
    <source>
        <tissue evidence="1">Shoot tissue taken approximately 20 cm above the soil surface</tissue>
    </source>
</reference>
<sequence length="48" mass="5783">MAFIHMHIYIYLIHIYIYINTHMSAPLHIQHTLTPVCTYTFLYPVIHP</sequence>
<reference evidence="1" key="1">
    <citation type="submission" date="2014-09" db="EMBL/GenBank/DDBJ databases">
        <authorList>
            <person name="Magalhaes I.L.F."/>
            <person name="Oliveira U."/>
            <person name="Santos F.R."/>
            <person name="Vidigal T.H.D.A."/>
            <person name="Brescovit A.D."/>
            <person name="Santos A.J."/>
        </authorList>
    </citation>
    <scope>NUCLEOTIDE SEQUENCE</scope>
    <source>
        <tissue evidence="1">Shoot tissue taken approximately 20 cm above the soil surface</tissue>
    </source>
</reference>
<organism evidence="1">
    <name type="scientific">Arundo donax</name>
    <name type="common">Giant reed</name>
    <name type="synonym">Donax arundinaceus</name>
    <dbReference type="NCBI Taxonomy" id="35708"/>
    <lineage>
        <taxon>Eukaryota</taxon>
        <taxon>Viridiplantae</taxon>
        <taxon>Streptophyta</taxon>
        <taxon>Embryophyta</taxon>
        <taxon>Tracheophyta</taxon>
        <taxon>Spermatophyta</taxon>
        <taxon>Magnoliopsida</taxon>
        <taxon>Liliopsida</taxon>
        <taxon>Poales</taxon>
        <taxon>Poaceae</taxon>
        <taxon>PACMAD clade</taxon>
        <taxon>Arundinoideae</taxon>
        <taxon>Arundineae</taxon>
        <taxon>Arundo</taxon>
    </lineage>
</organism>